<keyword evidence="3" id="KW-0285">Flavoprotein</keyword>
<sequence>MPEGDTVPFLNGEVPVTGADQSDGHAPTIREFTGNATTNGVDEHDPIEADAIVIGAGFSGITAIDRLRKAGLKVKYPGARVDSEAPFYQLNIPEVYNTWNFTERFPGHQELRRYMAHIDKVLNLRKDTYFNARVADASWNESTNKWTIETEQGHTAIAKYLILASGLLHRTYTPDFPGLGDYKGEVHHSGAWPENFSAKGKKVGVIGAGATGVQITQELGKDADEMTILLRRPSYCLAMKQRPLTVEEQYQMKTFYNALFKAGRDSIAGFPNAQLGKGVFDDTEEQRKAQWDFAWEQGGFNFNLSGYNDIVINPEANELAYQYWRSRVCQRLTDPEKQKIMAPEKAPYYFSTKRSPLEQDYYEVVNQPNVYLHDLKEAPLERFTEKGMRMADGKEYEFDAVALATGFDSFTGSLTKMGLKNREGVELKDLWQDGVSTYLGLTISGFPNMFMSYTPQAPTALSNGPTIIEAQVETAVDMIKKLESEGVRYFDPTKEAEEEWKSNMNAMTKHTLFPFTDSWWNGSNIPGKKSENMTYIAGINMYEQQCRATMDGWRGFRIVK</sequence>
<keyword evidence="4" id="KW-0274">FAD</keyword>
<evidence type="ECO:0000313" key="10">
    <source>
        <dbReference type="EMBL" id="CAK3965402.1"/>
    </source>
</evidence>
<evidence type="ECO:0000256" key="6">
    <source>
        <dbReference type="ARBA" id="ARBA00023002"/>
    </source>
</evidence>
<name>A0AAI9E9R9_9PEZI</name>
<feature type="domain" description="FAD/NAD(P)-binding" evidence="9">
    <location>
        <begin position="50"/>
        <end position="240"/>
    </location>
</feature>
<dbReference type="PANTHER" id="PTHR43098">
    <property type="entry name" value="L-ORNITHINE N(5)-MONOOXYGENASE-RELATED"/>
    <property type="match status" value="1"/>
</dbReference>
<evidence type="ECO:0000256" key="7">
    <source>
        <dbReference type="ARBA" id="ARBA00023033"/>
    </source>
</evidence>
<comment type="cofactor">
    <cofactor evidence="1">
        <name>FAD</name>
        <dbReference type="ChEBI" id="CHEBI:57692"/>
    </cofactor>
</comment>
<evidence type="ECO:0000256" key="1">
    <source>
        <dbReference type="ARBA" id="ARBA00001974"/>
    </source>
</evidence>
<keyword evidence="6" id="KW-0560">Oxidoreductase</keyword>
<dbReference type="SUPFAM" id="SSF51905">
    <property type="entry name" value="FAD/NAD(P)-binding domain"/>
    <property type="match status" value="2"/>
</dbReference>
<dbReference type="EMBL" id="CAVMBE010000017">
    <property type="protein sequence ID" value="CAK3965402.1"/>
    <property type="molecule type" value="Genomic_DNA"/>
</dbReference>
<comment type="caution">
    <text evidence="10">The sequence shown here is derived from an EMBL/GenBank/DDBJ whole genome shotgun (WGS) entry which is preliminary data.</text>
</comment>
<accession>A0AAI9E9R9</accession>
<dbReference type="Proteomes" id="UP001296104">
    <property type="component" value="Unassembled WGS sequence"/>
</dbReference>
<proteinExistence type="inferred from homology"/>
<dbReference type="InterPro" id="IPR036188">
    <property type="entry name" value="FAD/NAD-bd_sf"/>
</dbReference>
<evidence type="ECO:0000256" key="4">
    <source>
        <dbReference type="ARBA" id="ARBA00022827"/>
    </source>
</evidence>
<dbReference type="AlphaFoldDB" id="A0AAI9E9R9"/>
<dbReference type="InterPro" id="IPR023753">
    <property type="entry name" value="FAD/NAD-binding_dom"/>
</dbReference>
<organism evidence="10 11">
    <name type="scientific">Lecanosticta acicola</name>
    <dbReference type="NCBI Taxonomy" id="111012"/>
    <lineage>
        <taxon>Eukaryota</taxon>
        <taxon>Fungi</taxon>
        <taxon>Dikarya</taxon>
        <taxon>Ascomycota</taxon>
        <taxon>Pezizomycotina</taxon>
        <taxon>Dothideomycetes</taxon>
        <taxon>Dothideomycetidae</taxon>
        <taxon>Mycosphaerellales</taxon>
        <taxon>Mycosphaerellaceae</taxon>
        <taxon>Lecanosticta</taxon>
    </lineage>
</organism>
<evidence type="ECO:0000256" key="5">
    <source>
        <dbReference type="ARBA" id="ARBA00022857"/>
    </source>
</evidence>
<evidence type="ECO:0000313" key="11">
    <source>
        <dbReference type="Proteomes" id="UP001296104"/>
    </source>
</evidence>
<dbReference type="Pfam" id="PF07992">
    <property type="entry name" value="Pyr_redox_2"/>
    <property type="match status" value="1"/>
</dbReference>
<dbReference type="Gene3D" id="3.50.50.60">
    <property type="entry name" value="FAD/NAD(P)-binding domain"/>
    <property type="match status" value="2"/>
</dbReference>
<reference evidence="10" key="1">
    <citation type="submission" date="2023-11" db="EMBL/GenBank/DDBJ databases">
        <authorList>
            <person name="Alioto T."/>
            <person name="Alioto T."/>
            <person name="Gomez Garrido J."/>
        </authorList>
    </citation>
    <scope>NUCLEOTIDE SEQUENCE</scope>
</reference>
<dbReference type="InterPro" id="IPR050775">
    <property type="entry name" value="FAD-binding_Monooxygenases"/>
</dbReference>
<keyword evidence="11" id="KW-1185">Reference proteome</keyword>
<feature type="region of interest" description="Disordered" evidence="8">
    <location>
        <begin position="1"/>
        <end position="26"/>
    </location>
</feature>
<evidence type="ECO:0000256" key="3">
    <source>
        <dbReference type="ARBA" id="ARBA00022630"/>
    </source>
</evidence>
<dbReference type="PANTHER" id="PTHR43098:SF3">
    <property type="entry name" value="L-ORNITHINE N(5)-MONOOXYGENASE-RELATED"/>
    <property type="match status" value="1"/>
</dbReference>
<keyword evidence="5" id="KW-0521">NADP</keyword>
<dbReference type="PRINTS" id="PR00469">
    <property type="entry name" value="PNDRDTASEII"/>
</dbReference>
<keyword evidence="7" id="KW-0503">Monooxygenase</keyword>
<evidence type="ECO:0000256" key="2">
    <source>
        <dbReference type="ARBA" id="ARBA00010139"/>
    </source>
</evidence>
<gene>
    <name evidence="10" type="ORF">LECACI_7A003501</name>
</gene>
<evidence type="ECO:0000256" key="8">
    <source>
        <dbReference type="SAM" id="MobiDB-lite"/>
    </source>
</evidence>
<comment type="similarity">
    <text evidence="2">Belongs to the FAD-binding monooxygenase family.</text>
</comment>
<protein>
    <submittedName>
        <fullName evidence="10">Related to flavo involved in K+ transport</fullName>
    </submittedName>
</protein>
<dbReference type="GO" id="GO:0004497">
    <property type="term" value="F:monooxygenase activity"/>
    <property type="evidence" value="ECO:0007669"/>
    <property type="project" value="UniProtKB-KW"/>
</dbReference>
<evidence type="ECO:0000259" key="9">
    <source>
        <dbReference type="Pfam" id="PF07992"/>
    </source>
</evidence>